<protein>
    <submittedName>
        <fullName evidence="1">Podospora anserina S mat+ genomic DNA chromosome 5, supercontig 8</fullName>
    </submittedName>
</protein>
<dbReference type="KEGG" id="pan:PODANSg2188"/>
<dbReference type="GeneID" id="6189422"/>
<organism evidence="1">
    <name type="scientific">Podospora anserina (strain S / ATCC MYA-4624 / DSM 980 / FGSC 10383)</name>
    <name type="common">Pleurage anserina</name>
    <dbReference type="NCBI Taxonomy" id="515849"/>
    <lineage>
        <taxon>Eukaryota</taxon>
        <taxon>Fungi</taxon>
        <taxon>Dikarya</taxon>
        <taxon>Ascomycota</taxon>
        <taxon>Pezizomycotina</taxon>
        <taxon>Sordariomycetes</taxon>
        <taxon>Sordariomycetidae</taxon>
        <taxon>Sordariales</taxon>
        <taxon>Podosporaceae</taxon>
        <taxon>Podospora</taxon>
        <taxon>Podospora anserina</taxon>
    </lineage>
</organism>
<dbReference type="OrthoDB" id="3690848at2759"/>
<dbReference type="VEuPathDB" id="FungiDB:PODANS_5_6610"/>
<reference evidence="3" key="3">
    <citation type="journal article" date="2014" name="Genetics">
        <title>Maintaining two mating types: Structure of the mating type locus and its role in heterokaryosis in Podospora anserina.</title>
        <authorList>
            <person name="Grognet P."/>
            <person name="Bidard F."/>
            <person name="Kuchly C."/>
            <person name="Tong L.C.H."/>
            <person name="Coppin E."/>
            <person name="Benkhali J.A."/>
            <person name="Couloux A."/>
            <person name="Wincker P."/>
            <person name="Debuchy R."/>
            <person name="Silar P."/>
        </authorList>
    </citation>
    <scope>GENOME REANNOTATION</scope>
    <source>
        <strain evidence="3">S / ATCC MYA-4624 / DSM 980 / FGSC 10383</strain>
    </source>
</reference>
<dbReference type="HOGENOM" id="CLU_1768885_0_0_1"/>
<evidence type="ECO:0000313" key="1">
    <source>
        <dbReference type="EMBL" id="CAP65073.1"/>
    </source>
</evidence>
<dbReference type="AlphaFoldDB" id="B2AM85"/>
<dbReference type="Proteomes" id="UP000001197">
    <property type="component" value="Chromosome 5"/>
</dbReference>
<reference evidence="2" key="4">
    <citation type="submission" date="2015-04" db="EMBL/GenBank/DDBJ databases">
        <title>Maintaining two mating types: Structure of the mating type locus and its role in heterokaryosis in Podospora anserina.</title>
        <authorList>
            <person name="Grognet P."/>
            <person name="Bidard F."/>
            <person name="Kuchly C."/>
            <person name="Chan Ho Tong L."/>
            <person name="Coppin E."/>
            <person name="Ait Benkhali J."/>
            <person name="Couloux A."/>
            <person name="Wincker P."/>
            <person name="Debuchy R."/>
            <person name="Silar P."/>
        </authorList>
    </citation>
    <scope>NUCLEOTIDE SEQUENCE</scope>
</reference>
<dbReference type="EMBL" id="CU633870">
    <property type="protein sequence ID" value="CAP65073.1"/>
    <property type="molecule type" value="Genomic_DNA"/>
</dbReference>
<evidence type="ECO:0000313" key="2">
    <source>
        <dbReference type="EMBL" id="CDP29835.1"/>
    </source>
</evidence>
<dbReference type="EMBL" id="FO904940">
    <property type="protein sequence ID" value="CDP29835.1"/>
    <property type="molecule type" value="Genomic_DNA"/>
</dbReference>
<proteinExistence type="predicted"/>
<dbReference type="eggNOG" id="ENOG502T6B9">
    <property type="taxonomic scope" value="Eukaryota"/>
</dbReference>
<evidence type="ECO:0000313" key="3">
    <source>
        <dbReference type="Proteomes" id="UP000001197"/>
    </source>
</evidence>
<dbReference type="RefSeq" id="XP_001905166.1">
    <property type="nucleotide sequence ID" value="XM_001905131.1"/>
</dbReference>
<reference evidence="1" key="2">
    <citation type="submission" date="2008-07" db="EMBL/GenBank/DDBJ databases">
        <authorList>
            <person name="Genoscope - CEA"/>
        </authorList>
    </citation>
    <scope>NUCLEOTIDE SEQUENCE</scope>
    <source>
        <strain evidence="1">S mat+</strain>
    </source>
</reference>
<keyword evidence="3" id="KW-1185">Reference proteome</keyword>
<name>B2AM85_PODAN</name>
<sequence length="147" mass="16813">MEVLKFQALVFDKLNEEDLYSGISLGSTPLLLKLLKLPLSNPSQVAVLSWRWDGDLATRGSKNIARVIQSAKRLNIQYLFLDIISIDQTLSREALIQQVVSFSSLYKTILVIAVYRGQGAFIHVNIYRPWILHEIQLCRYNPTRIIP</sequence>
<accession>B2AM85</accession>
<gene>
    <name evidence="1" type="ORF">PODANS_5_6610</name>
</gene>
<reference evidence="1 3" key="1">
    <citation type="journal article" date="2008" name="Genome Biol.">
        <title>The genome sequence of the model ascomycete fungus Podospora anserina.</title>
        <authorList>
            <person name="Espagne E."/>
            <person name="Lespinet O."/>
            <person name="Malagnac F."/>
            <person name="Da Silva C."/>
            <person name="Jaillon O."/>
            <person name="Porcel B.M."/>
            <person name="Couloux A."/>
            <person name="Aury J.-M."/>
            <person name="Segurens B."/>
            <person name="Poulain J."/>
            <person name="Anthouard V."/>
            <person name="Grossetete S."/>
            <person name="Khalili H."/>
            <person name="Coppin E."/>
            <person name="Dequard-Chablat M."/>
            <person name="Picard M."/>
            <person name="Contamine V."/>
            <person name="Arnaise S."/>
            <person name="Bourdais A."/>
            <person name="Berteaux-Lecellier V."/>
            <person name="Gautheret D."/>
            <person name="de Vries R.P."/>
            <person name="Battaglia E."/>
            <person name="Coutinho P.M."/>
            <person name="Danchin E.G.J."/>
            <person name="Henrissat B."/>
            <person name="El Khoury R."/>
            <person name="Sainsard-Chanet A."/>
            <person name="Boivin A."/>
            <person name="Pinan-Lucarre B."/>
            <person name="Sellem C.H."/>
            <person name="Debuchy R."/>
            <person name="Wincker P."/>
            <person name="Weissenbach J."/>
            <person name="Silar P."/>
        </authorList>
    </citation>
    <scope>NUCLEOTIDE SEQUENCE [LARGE SCALE GENOMIC DNA]</scope>
    <source>
        <strain evidence="3">S / ATCC MYA-4624 / DSM 980 / FGSC 10383</strain>
        <strain evidence="1">S mat+</strain>
    </source>
</reference>